<keyword evidence="2" id="KW-1185">Reference proteome</keyword>
<gene>
    <name evidence="1" type="ORF">GEV33_014710</name>
</gene>
<accession>A0A8J6H5F5</accession>
<reference evidence="1" key="2">
    <citation type="submission" date="2021-08" db="EMBL/GenBank/DDBJ databases">
        <authorList>
            <person name="Eriksson T."/>
        </authorList>
    </citation>
    <scope>NUCLEOTIDE SEQUENCE</scope>
    <source>
        <strain evidence="1">Stoneville</strain>
        <tissue evidence="1">Whole head</tissue>
    </source>
</reference>
<proteinExistence type="predicted"/>
<organism evidence="1 2">
    <name type="scientific">Tenebrio molitor</name>
    <name type="common">Yellow mealworm beetle</name>
    <dbReference type="NCBI Taxonomy" id="7067"/>
    <lineage>
        <taxon>Eukaryota</taxon>
        <taxon>Metazoa</taxon>
        <taxon>Ecdysozoa</taxon>
        <taxon>Arthropoda</taxon>
        <taxon>Hexapoda</taxon>
        <taxon>Insecta</taxon>
        <taxon>Pterygota</taxon>
        <taxon>Neoptera</taxon>
        <taxon>Endopterygota</taxon>
        <taxon>Coleoptera</taxon>
        <taxon>Polyphaga</taxon>
        <taxon>Cucujiformia</taxon>
        <taxon>Tenebrionidae</taxon>
        <taxon>Tenebrio</taxon>
    </lineage>
</organism>
<evidence type="ECO:0000313" key="1">
    <source>
        <dbReference type="EMBL" id="KAH0808081.1"/>
    </source>
</evidence>
<comment type="caution">
    <text evidence="1">The sequence shown here is derived from an EMBL/GenBank/DDBJ whole genome shotgun (WGS) entry which is preliminary data.</text>
</comment>
<evidence type="ECO:0000313" key="2">
    <source>
        <dbReference type="Proteomes" id="UP000719412"/>
    </source>
</evidence>
<sequence>MQKLEHNSIPTTVSQIIWKPNLTSIVGKDHLTINQNRGGVGRIVPPQRLGGGFGRVKEAQGEENFSVEQGEEDSTSDVFDQQEQMDFLSRHKFREILPLHNTEYIKQFREASPTHKLKKKLKQQYYQSYPSYEKLKKLVQKILLVGTIFLNTVKMQGTLEKLKKLVLWPMVWEKLML</sequence>
<reference evidence="1" key="1">
    <citation type="journal article" date="2020" name="J Insects Food Feed">
        <title>The yellow mealworm (Tenebrio molitor) genome: a resource for the emerging insects as food and feed industry.</title>
        <authorList>
            <person name="Eriksson T."/>
            <person name="Andere A."/>
            <person name="Kelstrup H."/>
            <person name="Emery V."/>
            <person name="Picard C."/>
        </authorList>
    </citation>
    <scope>NUCLEOTIDE SEQUENCE</scope>
    <source>
        <strain evidence="1">Stoneville</strain>
        <tissue evidence="1">Whole head</tissue>
    </source>
</reference>
<dbReference type="EMBL" id="JABDTM020029261">
    <property type="protein sequence ID" value="KAH0808081.1"/>
    <property type="molecule type" value="Genomic_DNA"/>
</dbReference>
<dbReference type="Proteomes" id="UP000719412">
    <property type="component" value="Unassembled WGS sequence"/>
</dbReference>
<dbReference type="AlphaFoldDB" id="A0A8J6H5F5"/>
<name>A0A8J6H5F5_TENMO</name>
<protein>
    <submittedName>
        <fullName evidence="1">Uncharacterized protein</fullName>
    </submittedName>
</protein>